<evidence type="ECO:0000256" key="5">
    <source>
        <dbReference type="ARBA" id="ARBA00023163"/>
    </source>
</evidence>
<dbReference type="GO" id="GO:0000978">
    <property type="term" value="F:RNA polymerase II cis-regulatory region sequence-specific DNA binding"/>
    <property type="evidence" value="ECO:0007669"/>
    <property type="project" value="TreeGrafter"/>
</dbReference>
<accession>A0A9Q0M001</accession>
<feature type="transmembrane region" description="Helical" evidence="8">
    <location>
        <begin position="100"/>
        <end position="120"/>
    </location>
</feature>
<evidence type="ECO:0000256" key="7">
    <source>
        <dbReference type="SAM" id="MobiDB-lite"/>
    </source>
</evidence>
<keyword evidence="4" id="KW-0238">DNA-binding</keyword>
<dbReference type="GO" id="GO:0046983">
    <property type="term" value="F:protein dimerization activity"/>
    <property type="evidence" value="ECO:0007669"/>
    <property type="project" value="InterPro"/>
</dbReference>
<dbReference type="AlphaFoldDB" id="A0A9Q0M001"/>
<feature type="region of interest" description="Disordered" evidence="7">
    <location>
        <begin position="312"/>
        <end position="355"/>
    </location>
</feature>
<gene>
    <name evidence="10" type="ORF">RDWZM_007566</name>
</gene>
<dbReference type="EMBL" id="JAPWDV010000003">
    <property type="protein sequence ID" value="KAJ6216409.1"/>
    <property type="molecule type" value="Genomic_DNA"/>
</dbReference>
<dbReference type="SMART" id="SM00353">
    <property type="entry name" value="HLH"/>
    <property type="match status" value="1"/>
</dbReference>
<organism evidence="10 11">
    <name type="scientific">Blomia tropicalis</name>
    <name type="common">Mite</name>
    <dbReference type="NCBI Taxonomy" id="40697"/>
    <lineage>
        <taxon>Eukaryota</taxon>
        <taxon>Metazoa</taxon>
        <taxon>Ecdysozoa</taxon>
        <taxon>Arthropoda</taxon>
        <taxon>Chelicerata</taxon>
        <taxon>Arachnida</taxon>
        <taxon>Acari</taxon>
        <taxon>Acariformes</taxon>
        <taxon>Sarcoptiformes</taxon>
        <taxon>Astigmata</taxon>
        <taxon>Glycyphagoidea</taxon>
        <taxon>Echimyopodidae</taxon>
        <taxon>Blomia</taxon>
    </lineage>
</organism>
<keyword evidence="11" id="KW-1185">Reference proteome</keyword>
<evidence type="ECO:0000256" key="2">
    <source>
        <dbReference type="ARBA" id="ARBA00008289"/>
    </source>
</evidence>
<dbReference type="PANTHER" id="PTHR45776:SF2">
    <property type="entry name" value="MIP04163P"/>
    <property type="match status" value="1"/>
</dbReference>
<keyword evidence="5" id="KW-0804">Transcription</keyword>
<dbReference type="Pfam" id="PF00010">
    <property type="entry name" value="HLH"/>
    <property type="match status" value="1"/>
</dbReference>
<feature type="compositionally biased region" description="Low complexity" evidence="7">
    <location>
        <begin position="340"/>
        <end position="351"/>
    </location>
</feature>
<dbReference type="InterPro" id="IPR011598">
    <property type="entry name" value="bHLH_dom"/>
</dbReference>
<dbReference type="GO" id="GO:0000981">
    <property type="term" value="F:DNA-binding transcription factor activity, RNA polymerase II-specific"/>
    <property type="evidence" value="ECO:0007669"/>
    <property type="project" value="TreeGrafter"/>
</dbReference>
<keyword evidence="8" id="KW-0812">Transmembrane</keyword>
<evidence type="ECO:0000313" key="10">
    <source>
        <dbReference type="EMBL" id="KAJ6216409.1"/>
    </source>
</evidence>
<feature type="region of interest" description="Disordered" evidence="7">
    <location>
        <begin position="264"/>
        <end position="297"/>
    </location>
</feature>
<comment type="similarity">
    <text evidence="2">Belongs to the MiT/TFE family.</text>
</comment>
<keyword evidence="6" id="KW-0539">Nucleus</keyword>
<evidence type="ECO:0000313" key="11">
    <source>
        <dbReference type="Proteomes" id="UP001142055"/>
    </source>
</evidence>
<dbReference type="PROSITE" id="PS50888">
    <property type="entry name" value="BHLH"/>
    <property type="match status" value="1"/>
</dbReference>
<dbReference type="PANTHER" id="PTHR45776">
    <property type="entry name" value="MIP04163P"/>
    <property type="match status" value="1"/>
</dbReference>
<dbReference type="CDD" id="cd11397">
    <property type="entry name" value="bHLHzip_MITF_like"/>
    <property type="match status" value="1"/>
</dbReference>
<evidence type="ECO:0000256" key="6">
    <source>
        <dbReference type="ARBA" id="ARBA00023242"/>
    </source>
</evidence>
<dbReference type="Proteomes" id="UP001142055">
    <property type="component" value="Chromosome 3"/>
</dbReference>
<dbReference type="Gene3D" id="4.10.280.10">
    <property type="entry name" value="Helix-loop-helix DNA-binding domain"/>
    <property type="match status" value="1"/>
</dbReference>
<comment type="caution">
    <text evidence="10">The sequence shown here is derived from an EMBL/GenBank/DDBJ whole genome shotgun (WGS) entry which is preliminary data.</text>
</comment>
<evidence type="ECO:0000256" key="1">
    <source>
        <dbReference type="ARBA" id="ARBA00004123"/>
    </source>
</evidence>
<name>A0A9Q0M001_BLOTA</name>
<keyword evidence="8" id="KW-1133">Transmembrane helix</keyword>
<dbReference type="InterPro" id="IPR036638">
    <property type="entry name" value="HLH_DNA-bd_sf"/>
</dbReference>
<feature type="domain" description="BHLH" evidence="9">
    <location>
        <begin position="484"/>
        <end position="545"/>
    </location>
</feature>
<keyword evidence="3" id="KW-0805">Transcription regulation</keyword>
<evidence type="ECO:0000256" key="4">
    <source>
        <dbReference type="ARBA" id="ARBA00023125"/>
    </source>
</evidence>
<evidence type="ECO:0000256" key="8">
    <source>
        <dbReference type="SAM" id="Phobius"/>
    </source>
</evidence>
<evidence type="ECO:0000259" key="9">
    <source>
        <dbReference type="PROSITE" id="PS50888"/>
    </source>
</evidence>
<comment type="subcellular location">
    <subcellularLocation>
        <location evidence="1">Nucleus</location>
    </subcellularLocation>
</comment>
<evidence type="ECO:0000256" key="3">
    <source>
        <dbReference type="ARBA" id="ARBA00023015"/>
    </source>
</evidence>
<feature type="region of interest" description="Disordered" evidence="7">
    <location>
        <begin position="451"/>
        <end position="470"/>
    </location>
</feature>
<dbReference type="SUPFAM" id="SSF47459">
    <property type="entry name" value="HLH, helix-loop-helix DNA-binding domain"/>
    <property type="match status" value="1"/>
</dbReference>
<reference evidence="10" key="1">
    <citation type="submission" date="2022-12" db="EMBL/GenBank/DDBJ databases">
        <title>Genome assemblies of Blomia tropicalis.</title>
        <authorList>
            <person name="Cui Y."/>
        </authorList>
    </citation>
    <scope>NUCLEOTIDE SEQUENCE</scope>
    <source>
        <tissue evidence="10">Adult mites</tissue>
    </source>
</reference>
<keyword evidence="8" id="KW-0472">Membrane</keyword>
<proteinExistence type="inferred from homology"/>
<sequence length="765" mass="84792">MQQQSTKSFVDHRRQFEQNSAIEKSEITSMWKYLSINGNLIISKAKCTFLTTSHMLLSYVCMCMCSIIYDLCAIEDLCSKKNVAILASVYENVQVRVWKWATAIVTLVVVVVATTTTTIIQRWRRLRQTSELMSRTNFKLQLMKEQLLQEEMRQKQTTNLECQSIPGRPGMIASPITVGSISNASQPLLINFGTGNPNSHNSQQQQQSQLFGGYSLPPQLGILANSRTTEEPVECIQFTGAHSLNQANADTSLLLKYHIMQQANSPTDSNTNASRLDNPSNFHVMQPNQKSRPQNLQQQLASGIGQKILFQQQQQQVGTPPKVATPLNQQPSSPFPLSPESPLSGGPSSASEFDDVFEGIGFDSNDVNDDIDSISATIPQELGAYFAANSMETDSRKIPHTLPDRMDSFLNTNPVSNMDGGGGSKSSLDSLKGPVATKTAAVDVPVSRFAQSDRSGKLGNPPSVSSSCPQLSEQEIKAWQKDRQKKDNHNQIERRRRYNINDRIKELGTLLPKTIEETKHFELVKDMKQNKGTILKASVDYVKLLKKENNRLNEEFIRLSEEQRKTAEDGQRMQEAFYTLLAKLNIKDYHALGSGPWDAIFAQMESAKKAKCLENESNKQSQMNTMDSISMALSPEEFNMNDTFGKIDFNVPSNTSSPIGLMSRPEYQMLDPMKPYIKEEPTDIASCSQLSPLSPTSSGLGSSLHSQSPQNSIVNYFSSLTGGHTQTTTGNVVYMNTGSGDPILTAASLQIKNEAFSPQSMDICN</sequence>
<protein>
    <recommendedName>
        <fullName evidence="9">BHLH domain-containing protein</fullName>
    </recommendedName>
</protein>
<feature type="region of interest" description="Disordered" evidence="7">
    <location>
        <begin position="687"/>
        <end position="706"/>
    </location>
</feature>
<dbReference type="GO" id="GO:0005634">
    <property type="term" value="C:nucleus"/>
    <property type="evidence" value="ECO:0007669"/>
    <property type="project" value="UniProtKB-SubCell"/>
</dbReference>